<sequence length="347" mass="38218">MDCGYNSGGDKVAEMQEFVSDLMMDPDREQIASEIMVLQSIYGEEVIHLWKTPTSASTQSAAPGTSIRYVISLNLPSHDDVSIRILVSVPPSYPASSPPQLQLLSRYIGAFGTDSSLFGSVLRTFISLSGVQWSAGTVCVFDGLQNILERCEQWYEERLSRGNESELVQGDTIVREPTPEDPTPLELAKDVAAVELPRENFLLGVQIIAAEPIIDRKSVFVGRACRISHPSQVPLILDYLMSDRHVARATHPTINAWRCKVGNTVHQDNDDNGESAAGSRLAHLLSILEIDDVLVVVTRWFGGIHLGPDRFKHINHAARNALEAAGFLDLDEGSRKTGKAPHKGRRR</sequence>
<dbReference type="AlphaFoldDB" id="A0A0C2ZQ63"/>
<dbReference type="SUPFAM" id="SSF54495">
    <property type="entry name" value="UBC-like"/>
    <property type="match status" value="1"/>
</dbReference>
<dbReference type="Proteomes" id="UP000053989">
    <property type="component" value="Unassembled WGS sequence"/>
</dbReference>
<evidence type="ECO:0000256" key="4">
    <source>
        <dbReference type="ARBA" id="ARBA00022491"/>
    </source>
</evidence>
<keyword evidence="6" id="KW-0346">Stress response</keyword>
<protein>
    <recommendedName>
        <fullName evidence="7">RWD domain-containing protein</fullName>
    </recommendedName>
</protein>
<reference evidence="8 9" key="1">
    <citation type="submission" date="2014-04" db="EMBL/GenBank/DDBJ databases">
        <authorList>
            <consortium name="DOE Joint Genome Institute"/>
            <person name="Kuo A."/>
            <person name="Kohler A."/>
            <person name="Nagy L.G."/>
            <person name="Floudas D."/>
            <person name="Copeland A."/>
            <person name="Barry K.W."/>
            <person name="Cichocki N."/>
            <person name="Veneault-Fourrey C."/>
            <person name="LaButti K."/>
            <person name="Lindquist E.A."/>
            <person name="Lipzen A."/>
            <person name="Lundell T."/>
            <person name="Morin E."/>
            <person name="Murat C."/>
            <person name="Sun H."/>
            <person name="Tunlid A."/>
            <person name="Henrissat B."/>
            <person name="Grigoriev I.V."/>
            <person name="Hibbett D.S."/>
            <person name="Martin F."/>
            <person name="Nordberg H.P."/>
            <person name="Cantor M.N."/>
            <person name="Hua S.X."/>
        </authorList>
    </citation>
    <scope>NUCLEOTIDE SEQUENCE [LARGE SCALE GENOMIC DNA]</scope>
    <source>
        <strain evidence="8 9">Foug A</strain>
    </source>
</reference>
<comment type="similarity">
    <text evidence="2">Belongs to the IMPACT family.</text>
</comment>
<dbReference type="InterPro" id="IPR036956">
    <property type="entry name" value="Impact_N_sf"/>
</dbReference>
<accession>A0A0C2ZQ63</accession>
<reference evidence="9" key="2">
    <citation type="submission" date="2015-01" db="EMBL/GenBank/DDBJ databases">
        <title>Evolutionary Origins and Diversification of the Mycorrhizal Mutualists.</title>
        <authorList>
            <consortium name="DOE Joint Genome Institute"/>
            <consortium name="Mycorrhizal Genomics Consortium"/>
            <person name="Kohler A."/>
            <person name="Kuo A."/>
            <person name="Nagy L.G."/>
            <person name="Floudas D."/>
            <person name="Copeland A."/>
            <person name="Barry K.W."/>
            <person name="Cichocki N."/>
            <person name="Veneault-Fourrey C."/>
            <person name="LaButti K."/>
            <person name="Lindquist E.A."/>
            <person name="Lipzen A."/>
            <person name="Lundell T."/>
            <person name="Morin E."/>
            <person name="Murat C."/>
            <person name="Riley R."/>
            <person name="Ohm R."/>
            <person name="Sun H."/>
            <person name="Tunlid A."/>
            <person name="Henrissat B."/>
            <person name="Grigoriev I.V."/>
            <person name="Hibbett D.S."/>
            <person name="Martin F."/>
        </authorList>
    </citation>
    <scope>NUCLEOTIDE SEQUENCE [LARGE SCALE GENOMIC DNA]</scope>
    <source>
        <strain evidence="9">Foug A</strain>
    </source>
</reference>
<gene>
    <name evidence="8" type="ORF">SCLCIDRAFT_1214073</name>
</gene>
<comment type="subcellular location">
    <subcellularLocation>
        <location evidence="1">Cytoplasm</location>
    </subcellularLocation>
</comment>
<dbReference type="HOGENOM" id="CLU_045276_0_0_1"/>
<dbReference type="FunCoup" id="A0A0C2ZQ63">
    <property type="interactions" value="357"/>
</dbReference>
<dbReference type="GO" id="GO:0005737">
    <property type="term" value="C:cytoplasm"/>
    <property type="evidence" value="ECO:0007669"/>
    <property type="project" value="UniProtKB-SubCell"/>
</dbReference>
<dbReference type="InterPro" id="IPR001498">
    <property type="entry name" value="Impact_N"/>
</dbReference>
<dbReference type="OrthoDB" id="69641at2759"/>
<evidence type="ECO:0000313" key="8">
    <source>
        <dbReference type="EMBL" id="KIM63683.1"/>
    </source>
</evidence>
<evidence type="ECO:0000256" key="2">
    <source>
        <dbReference type="ARBA" id="ARBA00007665"/>
    </source>
</evidence>
<evidence type="ECO:0000256" key="5">
    <source>
        <dbReference type="ARBA" id="ARBA00022845"/>
    </source>
</evidence>
<name>A0A0C2ZQ63_9AGAM</name>
<dbReference type="PROSITE" id="PS50908">
    <property type="entry name" value="RWD"/>
    <property type="match status" value="1"/>
</dbReference>
<evidence type="ECO:0000313" key="9">
    <source>
        <dbReference type="Proteomes" id="UP000053989"/>
    </source>
</evidence>
<dbReference type="InterPro" id="IPR006575">
    <property type="entry name" value="RWD_dom"/>
</dbReference>
<evidence type="ECO:0000256" key="1">
    <source>
        <dbReference type="ARBA" id="ARBA00004496"/>
    </source>
</evidence>
<dbReference type="InterPro" id="IPR020568">
    <property type="entry name" value="Ribosomal_Su5_D2-typ_SF"/>
</dbReference>
<dbReference type="InterPro" id="IPR023582">
    <property type="entry name" value="Impact"/>
</dbReference>
<dbReference type="PANTHER" id="PTHR16301:SF24">
    <property type="entry name" value="RWD DOMAIN-CONTAINING PROTEIN"/>
    <property type="match status" value="1"/>
</dbReference>
<dbReference type="PANTHER" id="PTHR16301">
    <property type="entry name" value="IMPACT-RELATED"/>
    <property type="match status" value="1"/>
</dbReference>
<proteinExistence type="inferred from homology"/>
<feature type="domain" description="RWD" evidence="7">
    <location>
        <begin position="33"/>
        <end position="154"/>
    </location>
</feature>
<dbReference type="Gene3D" id="3.10.110.10">
    <property type="entry name" value="Ubiquitin Conjugating Enzyme"/>
    <property type="match status" value="1"/>
</dbReference>
<dbReference type="EMBL" id="KN822033">
    <property type="protein sequence ID" value="KIM63683.1"/>
    <property type="molecule type" value="Genomic_DNA"/>
</dbReference>
<dbReference type="InParanoid" id="A0A0C2ZQ63"/>
<evidence type="ECO:0000259" key="7">
    <source>
        <dbReference type="PROSITE" id="PS50908"/>
    </source>
</evidence>
<dbReference type="GO" id="GO:0006446">
    <property type="term" value="P:regulation of translational initiation"/>
    <property type="evidence" value="ECO:0007669"/>
    <property type="project" value="TreeGrafter"/>
</dbReference>
<evidence type="ECO:0000256" key="3">
    <source>
        <dbReference type="ARBA" id="ARBA00022490"/>
    </source>
</evidence>
<keyword evidence="5" id="KW-0810">Translation regulation</keyword>
<dbReference type="SUPFAM" id="SSF54211">
    <property type="entry name" value="Ribosomal protein S5 domain 2-like"/>
    <property type="match status" value="1"/>
</dbReference>
<keyword evidence="3" id="KW-0963">Cytoplasm</keyword>
<dbReference type="GO" id="GO:0140469">
    <property type="term" value="P:GCN2-mediated signaling"/>
    <property type="evidence" value="ECO:0007669"/>
    <property type="project" value="TreeGrafter"/>
</dbReference>
<dbReference type="InterPro" id="IPR016135">
    <property type="entry name" value="UBQ-conjugating_enzyme/RWD"/>
</dbReference>
<keyword evidence="4" id="KW-0678">Repressor</keyword>
<dbReference type="Gene3D" id="3.30.230.30">
    <property type="entry name" value="Impact, N-terminal domain"/>
    <property type="match status" value="1"/>
</dbReference>
<organism evidence="8 9">
    <name type="scientific">Scleroderma citrinum Foug A</name>
    <dbReference type="NCBI Taxonomy" id="1036808"/>
    <lineage>
        <taxon>Eukaryota</taxon>
        <taxon>Fungi</taxon>
        <taxon>Dikarya</taxon>
        <taxon>Basidiomycota</taxon>
        <taxon>Agaricomycotina</taxon>
        <taxon>Agaricomycetes</taxon>
        <taxon>Agaricomycetidae</taxon>
        <taxon>Boletales</taxon>
        <taxon>Sclerodermatineae</taxon>
        <taxon>Sclerodermataceae</taxon>
        <taxon>Scleroderma</taxon>
    </lineage>
</organism>
<dbReference type="Pfam" id="PF05773">
    <property type="entry name" value="RWD"/>
    <property type="match status" value="1"/>
</dbReference>
<dbReference type="Pfam" id="PF01205">
    <property type="entry name" value="Impact_N"/>
    <property type="match status" value="1"/>
</dbReference>
<evidence type="ECO:0000256" key="6">
    <source>
        <dbReference type="ARBA" id="ARBA00023016"/>
    </source>
</evidence>
<dbReference type="STRING" id="1036808.A0A0C2ZQ63"/>
<dbReference type="SMART" id="SM00591">
    <property type="entry name" value="RWD"/>
    <property type="match status" value="1"/>
</dbReference>
<keyword evidence="9" id="KW-1185">Reference proteome</keyword>